<proteinExistence type="predicted"/>
<keyword evidence="2" id="KW-1185">Reference proteome</keyword>
<name>A0ABY0QQH4_9FLAO</name>
<comment type="caution">
    <text evidence="1">The sequence shown here is derived from an EMBL/GenBank/DDBJ whole genome shotgun (WGS) entry which is preliminary data.</text>
</comment>
<organism evidence="1 2">
    <name type="scientific">Chryseobacterium taihuense</name>
    <dbReference type="NCBI Taxonomy" id="1141221"/>
    <lineage>
        <taxon>Bacteria</taxon>
        <taxon>Pseudomonadati</taxon>
        <taxon>Bacteroidota</taxon>
        <taxon>Flavobacteriia</taxon>
        <taxon>Flavobacteriales</taxon>
        <taxon>Weeksellaceae</taxon>
        <taxon>Chryseobacterium group</taxon>
        <taxon>Chryseobacterium</taxon>
    </lineage>
</organism>
<evidence type="ECO:0000313" key="2">
    <source>
        <dbReference type="Proteomes" id="UP000199242"/>
    </source>
</evidence>
<dbReference type="EMBL" id="FNHD01000002">
    <property type="protein sequence ID" value="SDL53057.1"/>
    <property type="molecule type" value="Genomic_DNA"/>
</dbReference>
<accession>A0ABY0QQH4</accession>
<protein>
    <submittedName>
        <fullName evidence="1">Uncharacterized protein</fullName>
    </submittedName>
</protein>
<gene>
    <name evidence="1" type="ORF">SAMN05216273_10264</name>
</gene>
<reference evidence="1 2" key="1">
    <citation type="submission" date="2016-10" db="EMBL/GenBank/DDBJ databases">
        <authorList>
            <person name="Varghese N."/>
            <person name="Submissions S."/>
        </authorList>
    </citation>
    <scope>NUCLEOTIDE SEQUENCE [LARGE SCALE GENOMIC DNA]</scope>
    <source>
        <strain evidence="1 2">CGMCC 1.10941</strain>
    </source>
</reference>
<sequence>MIYKPKKITFEAVKYTKDSYVETGKNLEYFLKTK</sequence>
<dbReference type="Proteomes" id="UP000199242">
    <property type="component" value="Unassembled WGS sequence"/>
</dbReference>
<evidence type="ECO:0000313" key="1">
    <source>
        <dbReference type="EMBL" id="SDL53057.1"/>
    </source>
</evidence>